<feature type="region of interest" description="Disordered" evidence="2">
    <location>
        <begin position="106"/>
        <end position="222"/>
    </location>
</feature>
<feature type="compositionally biased region" description="Polar residues" evidence="2">
    <location>
        <begin position="172"/>
        <end position="182"/>
    </location>
</feature>
<dbReference type="AlphaFoldDB" id="A0A914CB96"/>
<feature type="compositionally biased region" description="Basic and acidic residues" evidence="2">
    <location>
        <begin position="116"/>
        <end position="130"/>
    </location>
</feature>
<keyword evidence="3" id="KW-1185">Reference proteome</keyword>
<reference evidence="4" key="1">
    <citation type="submission" date="2022-11" db="UniProtKB">
        <authorList>
            <consortium name="WormBaseParasite"/>
        </authorList>
    </citation>
    <scope>IDENTIFICATION</scope>
</reference>
<dbReference type="SUPFAM" id="SSF52833">
    <property type="entry name" value="Thioredoxin-like"/>
    <property type="match status" value="1"/>
</dbReference>
<evidence type="ECO:0000313" key="3">
    <source>
        <dbReference type="Proteomes" id="UP000887540"/>
    </source>
</evidence>
<sequence length="222" mass="24778">MTTDTTPPLRVYIASITGNTEVRKHIQRTLMILDGLGVPFKAIDITVRGNEEEKEYMREHSKKEGAGILPPQFFHNNDYLGNFSDFDEAVETNTLEEFLRLIPTDIPDATSSQAADESKSRETSVEGESSKDEDEEEDEEDEEGEEEDEEEGEATEGEAGEDENKENEDLTESATITLGSKSTADKGEEEGGDEEEGEDEAEEGEDEGEDEEEYEDEEGEEE</sequence>
<name>A0A914CB96_9BILA</name>
<dbReference type="Proteomes" id="UP000887540">
    <property type="component" value="Unplaced"/>
</dbReference>
<dbReference type="InterPro" id="IPR036249">
    <property type="entry name" value="Thioredoxin-like_sf"/>
</dbReference>
<evidence type="ECO:0000313" key="4">
    <source>
        <dbReference type="WBParaSite" id="ACRNAN_Path_671.g2516.t1"/>
    </source>
</evidence>
<dbReference type="WBParaSite" id="ACRNAN_Path_671.g2516.t1">
    <property type="protein sequence ID" value="ACRNAN_Path_671.g2516.t1"/>
    <property type="gene ID" value="ACRNAN_Path_671.g2516"/>
</dbReference>
<evidence type="ECO:0000256" key="2">
    <source>
        <dbReference type="SAM" id="MobiDB-lite"/>
    </source>
</evidence>
<feature type="compositionally biased region" description="Acidic residues" evidence="2">
    <location>
        <begin position="187"/>
        <end position="222"/>
    </location>
</feature>
<dbReference type="InterPro" id="IPR051033">
    <property type="entry name" value="SH3BGR"/>
</dbReference>
<dbReference type="PROSITE" id="PS51354">
    <property type="entry name" value="GLUTAREDOXIN_2"/>
    <property type="match status" value="1"/>
</dbReference>
<proteinExistence type="inferred from homology"/>
<protein>
    <submittedName>
        <fullName evidence="4">Uncharacterized protein</fullName>
    </submittedName>
</protein>
<accession>A0A914CB96</accession>
<dbReference type="PANTHER" id="PTHR12232:SF15">
    <property type="entry name" value="SH3 DOMAIN-BINDING GLUTAMIC ACID-RICH PROTEIN HOMOLOG"/>
    <property type="match status" value="1"/>
</dbReference>
<dbReference type="Pfam" id="PF04908">
    <property type="entry name" value="SH3BGR"/>
    <property type="match status" value="1"/>
</dbReference>
<dbReference type="GO" id="GO:0005737">
    <property type="term" value="C:cytoplasm"/>
    <property type="evidence" value="ECO:0007669"/>
    <property type="project" value="TreeGrafter"/>
</dbReference>
<dbReference type="InterPro" id="IPR006993">
    <property type="entry name" value="Glut_rich_SH3-bd"/>
</dbReference>
<dbReference type="PANTHER" id="PTHR12232">
    <property type="entry name" value="SH3 DOMAIN-BINDING GLUTAMIC ACID-RICH-LIKE PROTEIN"/>
    <property type="match status" value="1"/>
</dbReference>
<comment type="similarity">
    <text evidence="1">Belongs to the SH3BGR family.</text>
</comment>
<organism evidence="3 4">
    <name type="scientific">Acrobeloides nanus</name>
    <dbReference type="NCBI Taxonomy" id="290746"/>
    <lineage>
        <taxon>Eukaryota</taxon>
        <taxon>Metazoa</taxon>
        <taxon>Ecdysozoa</taxon>
        <taxon>Nematoda</taxon>
        <taxon>Chromadorea</taxon>
        <taxon>Rhabditida</taxon>
        <taxon>Tylenchina</taxon>
        <taxon>Cephalobomorpha</taxon>
        <taxon>Cephaloboidea</taxon>
        <taxon>Cephalobidae</taxon>
        <taxon>Acrobeloides</taxon>
    </lineage>
</organism>
<evidence type="ECO:0000256" key="1">
    <source>
        <dbReference type="ARBA" id="ARBA00007764"/>
    </source>
</evidence>
<feature type="compositionally biased region" description="Acidic residues" evidence="2">
    <location>
        <begin position="131"/>
        <end position="171"/>
    </location>
</feature>
<dbReference type="Gene3D" id="3.40.30.10">
    <property type="entry name" value="Glutaredoxin"/>
    <property type="match status" value="1"/>
</dbReference>